<dbReference type="InterPro" id="IPR007248">
    <property type="entry name" value="Mpv17_PMP22"/>
</dbReference>
<dbReference type="PANTHER" id="PTHR11266">
    <property type="entry name" value="PEROXISOMAL MEMBRANE PROTEIN 2, PXMP2 MPV17"/>
    <property type="match status" value="1"/>
</dbReference>
<gene>
    <name evidence="7" type="primary">SPOSA6832_02164</name>
</gene>
<dbReference type="OrthoDB" id="430207at2759"/>
<proteinExistence type="inferred from homology"/>
<keyword evidence="8" id="KW-1185">Reference proteome</keyword>
<dbReference type="EMBL" id="CENE01000007">
    <property type="protein sequence ID" value="CEQ40543.1"/>
    <property type="molecule type" value="Genomic_DNA"/>
</dbReference>
<dbReference type="GO" id="GO:0005739">
    <property type="term" value="C:mitochondrion"/>
    <property type="evidence" value="ECO:0007669"/>
    <property type="project" value="TreeGrafter"/>
</dbReference>
<reference evidence="8" key="1">
    <citation type="submission" date="2015-02" db="EMBL/GenBank/DDBJ databases">
        <authorList>
            <person name="Gon?alves P."/>
        </authorList>
    </citation>
    <scope>NUCLEOTIDE SEQUENCE [LARGE SCALE GENOMIC DNA]</scope>
</reference>
<comment type="similarity">
    <text evidence="2 6">Belongs to the peroxisomal membrane protein PXMP2/4 family.</text>
</comment>
<keyword evidence="5" id="KW-0472">Membrane</keyword>
<comment type="subcellular location">
    <subcellularLocation>
        <location evidence="1">Membrane</location>
        <topology evidence="1">Multi-pass membrane protein</topology>
    </subcellularLocation>
</comment>
<dbReference type="Proteomes" id="UP000243876">
    <property type="component" value="Unassembled WGS sequence"/>
</dbReference>
<evidence type="ECO:0000256" key="4">
    <source>
        <dbReference type="ARBA" id="ARBA00022989"/>
    </source>
</evidence>
<dbReference type="AlphaFoldDB" id="A0A0D6ELA7"/>
<evidence type="ECO:0000256" key="5">
    <source>
        <dbReference type="ARBA" id="ARBA00023136"/>
    </source>
</evidence>
<accession>A0A0D6ELA7</accession>
<evidence type="ECO:0000256" key="2">
    <source>
        <dbReference type="ARBA" id="ARBA00006824"/>
    </source>
</evidence>
<evidence type="ECO:0000256" key="6">
    <source>
        <dbReference type="RuleBase" id="RU363053"/>
    </source>
</evidence>
<evidence type="ECO:0000256" key="3">
    <source>
        <dbReference type="ARBA" id="ARBA00022692"/>
    </source>
</evidence>
<keyword evidence="3" id="KW-0812">Transmembrane</keyword>
<organism evidence="7 8">
    <name type="scientific">Sporidiobolus salmonicolor</name>
    <name type="common">Yeast-like fungus</name>
    <name type="synonym">Sporobolomyces salmonicolor</name>
    <dbReference type="NCBI Taxonomy" id="5005"/>
    <lineage>
        <taxon>Eukaryota</taxon>
        <taxon>Fungi</taxon>
        <taxon>Dikarya</taxon>
        <taxon>Basidiomycota</taxon>
        <taxon>Pucciniomycotina</taxon>
        <taxon>Microbotryomycetes</taxon>
        <taxon>Sporidiobolales</taxon>
        <taxon>Sporidiobolaceae</taxon>
        <taxon>Sporobolomyces</taxon>
    </lineage>
</organism>
<protein>
    <submittedName>
        <fullName evidence="7">SPOSA6832_02164-mRNA-1:cds</fullName>
    </submittedName>
</protein>
<evidence type="ECO:0000313" key="7">
    <source>
        <dbReference type="EMBL" id="CEQ40543.1"/>
    </source>
</evidence>
<sequence length="226" mass="25332">MAFLFHGYVSLLQRYTLPTQMATGGVTSGIGDLIYQKGLEDKRWSEVELPRATDELTMNSCKAQWYKTRRLVFYGSCCFAPIANRWHFLLNKIQVGGKWSTIAARTATDLSIFSPFATCLFYLCQGTFESRPWRTHPSAPETQGIFERLQERLWPTVQKQWAVFGPAQLVNLTVMPVYARPPLMNVVSIGWSAFLASAQSRGGIPPPELLLKNGPPAIVVAAEVME</sequence>
<evidence type="ECO:0000256" key="1">
    <source>
        <dbReference type="ARBA" id="ARBA00004141"/>
    </source>
</evidence>
<dbReference type="GO" id="GO:0016020">
    <property type="term" value="C:membrane"/>
    <property type="evidence" value="ECO:0007669"/>
    <property type="project" value="UniProtKB-SubCell"/>
</dbReference>
<evidence type="ECO:0000313" key="8">
    <source>
        <dbReference type="Proteomes" id="UP000243876"/>
    </source>
</evidence>
<dbReference type="PANTHER" id="PTHR11266:SF17">
    <property type="entry name" value="PROTEIN MPV17"/>
    <property type="match status" value="1"/>
</dbReference>
<keyword evidence="4" id="KW-1133">Transmembrane helix</keyword>
<dbReference type="Pfam" id="PF04117">
    <property type="entry name" value="Mpv17_PMP22"/>
    <property type="match status" value="1"/>
</dbReference>
<name>A0A0D6ELA7_SPOSA</name>